<dbReference type="SUPFAM" id="SSF102405">
    <property type="entry name" value="MCP/YpsA-like"/>
    <property type="match status" value="1"/>
</dbReference>
<dbReference type="AlphaFoldDB" id="A0A9W8IB47"/>
<proteinExistence type="predicted"/>
<dbReference type="GO" id="GO:0009691">
    <property type="term" value="P:cytokinin biosynthetic process"/>
    <property type="evidence" value="ECO:0007669"/>
    <property type="project" value="InterPro"/>
</dbReference>
<sequence>MSETENNLVCVFCGSYDGNDPIYINAATALGRELVKSGYGLVYGGGTRGLMGRVARSVHDNNGQVVGIMPRALMSAEGCADEVGKMIVVESMHQRKSMMNDRASAFIALPGGFGTLEELLEITTWSLLSIHSKPVIVLNINGYYSALKDMVDTAVNAGFVSASNKNIVVFCDSPEDAVAAIKSYVPPSSRFGLNWEPKVPV</sequence>
<dbReference type="PANTHER" id="PTHR31223:SF70">
    <property type="entry name" value="LOG FAMILY PROTEIN YJL055W"/>
    <property type="match status" value="1"/>
</dbReference>
<evidence type="ECO:0008006" key="3">
    <source>
        <dbReference type="Google" id="ProtNLM"/>
    </source>
</evidence>
<evidence type="ECO:0000313" key="2">
    <source>
        <dbReference type="Proteomes" id="UP001139887"/>
    </source>
</evidence>
<dbReference type="Pfam" id="PF03641">
    <property type="entry name" value="Lysine_decarbox"/>
    <property type="match status" value="1"/>
</dbReference>
<dbReference type="Gene3D" id="3.40.50.450">
    <property type="match status" value="1"/>
</dbReference>
<comment type="caution">
    <text evidence="1">The sequence shown here is derived from an EMBL/GenBank/DDBJ whole genome shotgun (WGS) entry which is preliminary data.</text>
</comment>
<dbReference type="NCBIfam" id="TIGR00730">
    <property type="entry name" value="Rossman fold protein, TIGR00730 family"/>
    <property type="match status" value="1"/>
</dbReference>
<dbReference type="InterPro" id="IPR005269">
    <property type="entry name" value="LOG"/>
</dbReference>
<dbReference type="Proteomes" id="UP001139887">
    <property type="component" value="Unassembled WGS sequence"/>
</dbReference>
<accession>A0A9W8IB47</accession>
<name>A0A9W8IB47_9FUNG</name>
<dbReference type="InterPro" id="IPR031100">
    <property type="entry name" value="LOG_fam"/>
</dbReference>
<dbReference type="GO" id="GO:0016799">
    <property type="term" value="F:hydrolase activity, hydrolyzing N-glycosyl compounds"/>
    <property type="evidence" value="ECO:0007669"/>
    <property type="project" value="TreeGrafter"/>
</dbReference>
<keyword evidence="2" id="KW-1185">Reference proteome</keyword>
<dbReference type="GO" id="GO:0005829">
    <property type="term" value="C:cytosol"/>
    <property type="evidence" value="ECO:0007669"/>
    <property type="project" value="TreeGrafter"/>
</dbReference>
<protein>
    <recommendedName>
        <fullName evidence="3">Cytokinin riboside 5'-monophosphate phosphoribohydrolase</fullName>
    </recommendedName>
</protein>
<reference evidence="1" key="1">
    <citation type="submission" date="2022-07" db="EMBL/GenBank/DDBJ databases">
        <title>Phylogenomic reconstructions and comparative analyses of Kickxellomycotina fungi.</title>
        <authorList>
            <person name="Reynolds N.K."/>
            <person name="Stajich J.E."/>
            <person name="Barry K."/>
            <person name="Grigoriev I.V."/>
            <person name="Crous P."/>
            <person name="Smith M.E."/>
        </authorList>
    </citation>
    <scope>NUCLEOTIDE SEQUENCE</scope>
    <source>
        <strain evidence="1">NRRL 1566</strain>
    </source>
</reference>
<organism evidence="1 2">
    <name type="scientific">Coemansia brasiliensis</name>
    <dbReference type="NCBI Taxonomy" id="2650707"/>
    <lineage>
        <taxon>Eukaryota</taxon>
        <taxon>Fungi</taxon>
        <taxon>Fungi incertae sedis</taxon>
        <taxon>Zoopagomycota</taxon>
        <taxon>Kickxellomycotina</taxon>
        <taxon>Kickxellomycetes</taxon>
        <taxon>Kickxellales</taxon>
        <taxon>Kickxellaceae</taxon>
        <taxon>Coemansia</taxon>
    </lineage>
</organism>
<dbReference type="OrthoDB" id="414463at2759"/>
<gene>
    <name evidence="1" type="ORF">IWW36_000317</name>
</gene>
<dbReference type="EMBL" id="JANBUW010000003">
    <property type="protein sequence ID" value="KAJ2852430.1"/>
    <property type="molecule type" value="Genomic_DNA"/>
</dbReference>
<dbReference type="PANTHER" id="PTHR31223">
    <property type="entry name" value="LOG FAMILY PROTEIN YJL055W"/>
    <property type="match status" value="1"/>
</dbReference>
<evidence type="ECO:0000313" key="1">
    <source>
        <dbReference type="EMBL" id="KAJ2852430.1"/>
    </source>
</evidence>